<dbReference type="OrthoDB" id="9803143at2"/>
<dbReference type="InterPro" id="IPR011991">
    <property type="entry name" value="ArsR-like_HTH"/>
</dbReference>
<dbReference type="InterPro" id="IPR019888">
    <property type="entry name" value="Tscrpt_reg_AsnC-like"/>
</dbReference>
<dbReference type="GO" id="GO:0005829">
    <property type="term" value="C:cytosol"/>
    <property type="evidence" value="ECO:0007669"/>
    <property type="project" value="TreeGrafter"/>
</dbReference>
<keyword evidence="2" id="KW-0238">DNA-binding</keyword>
<accession>S9SG08</accession>
<evidence type="ECO:0000313" key="5">
    <source>
        <dbReference type="EMBL" id="EPX85219.1"/>
    </source>
</evidence>
<dbReference type="PROSITE" id="PS50956">
    <property type="entry name" value="HTH_ASNC_2"/>
    <property type="match status" value="1"/>
</dbReference>
<dbReference type="RefSeq" id="WP_020039789.1">
    <property type="nucleotide sequence ID" value="NZ_KE557273.1"/>
</dbReference>
<name>S9SG08_9RHOB</name>
<evidence type="ECO:0000313" key="6">
    <source>
        <dbReference type="Proteomes" id="UP000015347"/>
    </source>
</evidence>
<dbReference type="STRING" id="1123237.Salmuc_02598"/>
<dbReference type="GO" id="GO:0043200">
    <property type="term" value="P:response to amino acid"/>
    <property type="evidence" value="ECO:0007669"/>
    <property type="project" value="TreeGrafter"/>
</dbReference>
<evidence type="ECO:0000256" key="3">
    <source>
        <dbReference type="ARBA" id="ARBA00023163"/>
    </source>
</evidence>
<dbReference type="InterPro" id="IPR019887">
    <property type="entry name" value="Tscrpt_reg_AsnC/Lrp_C"/>
</dbReference>
<dbReference type="Pfam" id="PF01037">
    <property type="entry name" value="AsnC_trans_reg"/>
    <property type="match status" value="1"/>
</dbReference>
<dbReference type="SUPFAM" id="SSF54909">
    <property type="entry name" value="Dimeric alpha+beta barrel"/>
    <property type="match status" value="1"/>
</dbReference>
<dbReference type="CDD" id="cd00090">
    <property type="entry name" value="HTH_ARSR"/>
    <property type="match status" value="1"/>
</dbReference>
<organism evidence="5 6">
    <name type="scientific">Salipiger mucosus DSM 16094</name>
    <dbReference type="NCBI Taxonomy" id="1123237"/>
    <lineage>
        <taxon>Bacteria</taxon>
        <taxon>Pseudomonadati</taxon>
        <taxon>Pseudomonadota</taxon>
        <taxon>Alphaproteobacteria</taxon>
        <taxon>Rhodobacterales</taxon>
        <taxon>Roseobacteraceae</taxon>
        <taxon>Salipiger</taxon>
    </lineage>
</organism>
<feature type="domain" description="HTH asnC-type" evidence="4">
    <location>
        <begin position="1"/>
        <end position="64"/>
    </location>
</feature>
<dbReference type="GO" id="GO:0043565">
    <property type="term" value="F:sequence-specific DNA binding"/>
    <property type="evidence" value="ECO:0007669"/>
    <property type="project" value="InterPro"/>
</dbReference>
<dbReference type="HOGENOM" id="CLU_091233_0_3_5"/>
<gene>
    <name evidence="5" type="ORF">Salmuc_02598</name>
</gene>
<dbReference type="EMBL" id="APVH01000009">
    <property type="protein sequence ID" value="EPX85219.1"/>
    <property type="molecule type" value="Genomic_DNA"/>
</dbReference>
<dbReference type="eggNOG" id="COG1522">
    <property type="taxonomic scope" value="Bacteria"/>
</dbReference>
<evidence type="ECO:0000256" key="2">
    <source>
        <dbReference type="ARBA" id="ARBA00023125"/>
    </source>
</evidence>
<dbReference type="Gene3D" id="1.10.10.10">
    <property type="entry name" value="Winged helix-like DNA-binding domain superfamily/Winged helix DNA-binding domain"/>
    <property type="match status" value="1"/>
</dbReference>
<protein>
    <submittedName>
        <fullName evidence="5">Transcriptional regulator, AsnC family</fullName>
    </submittedName>
</protein>
<keyword evidence="3" id="KW-0804">Transcription</keyword>
<dbReference type="InterPro" id="IPR011008">
    <property type="entry name" value="Dimeric_a/b-barrel"/>
</dbReference>
<dbReference type="Pfam" id="PF13412">
    <property type="entry name" value="HTH_24"/>
    <property type="match status" value="1"/>
</dbReference>
<dbReference type="InterPro" id="IPR036388">
    <property type="entry name" value="WH-like_DNA-bd_sf"/>
</dbReference>
<keyword evidence="1" id="KW-0805">Transcription regulation</keyword>
<comment type="caution">
    <text evidence="5">The sequence shown here is derived from an EMBL/GenBank/DDBJ whole genome shotgun (WGS) entry which is preliminary data.</text>
</comment>
<dbReference type="GO" id="GO:0006355">
    <property type="term" value="P:regulation of DNA-templated transcription"/>
    <property type="evidence" value="ECO:0007669"/>
    <property type="project" value="UniProtKB-ARBA"/>
</dbReference>
<dbReference type="AlphaFoldDB" id="S9SG08"/>
<proteinExistence type="predicted"/>
<dbReference type="SMART" id="SM00344">
    <property type="entry name" value="HTH_ASNC"/>
    <property type="match status" value="1"/>
</dbReference>
<dbReference type="InterPro" id="IPR000485">
    <property type="entry name" value="AsnC-type_HTH_dom"/>
</dbReference>
<dbReference type="PANTHER" id="PTHR30154:SF46">
    <property type="entry name" value="TRANSCRIPTIONAL REGULATORY PROTEIN"/>
    <property type="match status" value="1"/>
</dbReference>
<dbReference type="PANTHER" id="PTHR30154">
    <property type="entry name" value="LEUCINE-RESPONSIVE REGULATORY PROTEIN"/>
    <property type="match status" value="1"/>
</dbReference>
<dbReference type="SUPFAM" id="SSF46785">
    <property type="entry name" value="Winged helix' DNA-binding domain"/>
    <property type="match status" value="1"/>
</dbReference>
<reference evidence="6" key="1">
    <citation type="journal article" date="2014" name="Stand. Genomic Sci.">
        <title>Genome sequence of the exopolysaccharide-producing Salipiger mucosus type strain (DSM 16094(T)), a moderately halophilic member of the Roseobacter clade.</title>
        <authorList>
            <person name="Riedel T."/>
            <person name="Spring S."/>
            <person name="Fiebig A."/>
            <person name="Petersen J."/>
            <person name="Kyrpides N.C."/>
            <person name="Goker M."/>
            <person name="Klenk H.P."/>
        </authorList>
    </citation>
    <scope>NUCLEOTIDE SEQUENCE [LARGE SCALE GENOMIC DNA]</scope>
    <source>
        <strain evidence="6">DSM 16094</strain>
    </source>
</reference>
<sequence length="153" mass="17351">MKPDATDLRILEALQDNGRMTIAELSERVGLSPSPAHRRQKLLEEAGVIDRYVAVVNPAKVGLPMQAYIFLSLDHHSEQFLSGIEADLMRCPQVLECILLAGEDDFMIHVICEGLEDFENFLKTRVRNIEGVTRIRTSFRLRSLGNGRRVRFS</sequence>
<evidence type="ECO:0000256" key="1">
    <source>
        <dbReference type="ARBA" id="ARBA00023015"/>
    </source>
</evidence>
<dbReference type="PRINTS" id="PR00033">
    <property type="entry name" value="HTHASNC"/>
</dbReference>
<dbReference type="Proteomes" id="UP000015347">
    <property type="component" value="Unassembled WGS sequence"/>
</dbReference>
<keyword evidence="6" id="KW-1185">Reference proteome</keyword>
<dbReference type="InterPro" id="IPR036390">
    <property type="entry name" value="WH_DNA-bd_sf"/>
</dbReference>
<evidence type="ECO:0000259" key="4">
    <source>
        <dbReference type="PROSITE" id="PS50956"/>
    </source>
</evidence>
<dbReference type="Gene3D" id="3.30.70.920">
    <property type="match status" value="1"/>
</dbReference>